<dbReference type="Proteomes" id="UP000092460">
    <property type="component" value="Unassembled WGS sequence"/>
</dbReference>
<name>A0A1B0C6D3_9MUSC</name>
<accession>A0A1B0C6D3</accession>
<evidence type="ECO:0000313" key="1">
    <source>
        <dbReference type="EnsemblMetazoa" id="GPPI050375-PA"/>
    </source>
</evidence>
<reference evidence="1" key="2">
    <citation type="submission" date="2020-05" db="UniProtKB">
        <authorList>
            <consortium name="EnsemblMetazoa"/>
        </authorList>
    </citation>
    <scope>IDENTIFICATION</scope>
    <source>
        <strain evidence="1">IAEA</strain>
    </source>
</reference>
<protein>
    <submittedName>
        <fullName evidence="1">Uncharacterized protein</fullName>
    </submittedName>
</protein>
<dbReference type="EMBL" id="JXJN01026557">
    <property type="status" value="NOT_ANNOTATED_CDS"/>
    <property type="molecule type" value="Genomic_DNA"/>
</dbReference>
<keyword evidence="2" id="KW-1185">Reference proteome</keyword>
<evidence type="ECO:0000313" key="2">
    <source>
        <dbReference type="Proteomes" id="UP000092460"/>
    </source>
</evidence>
<reference evidence="2" key="1">
    <citation type="submission" date="2015-01" db="EMBL/GenBank/DDBJ databases">
        <authorList>
            <person name="Aksoy S."/>
            <person name="Warren W."/>
            <person name="Wilson R.K."/>
        </authorList>
    </citation>
    <scope>NUCLEOTIDE SEQUENCE [LARGE SCALE GENOMIC DNA]</scope>
    <source>
        <strain evidence="2">IAEA</strain>
    </source>
</reference>
<dbReference type="AlphaFoldDB" id="A0A1B0C6D3"/>
<sequence>EKSGSHVSLSASVLISFCDFTTSHRTIGNEFGNKLHSFQKSVSKHASCTASGGRWNMILYQILRHFTFKFTFPNDNCGLQTIRQRRHTSLYLKKAFDLSSSLVTQAWPRIHASFYCFKILGMEMIVEHYRITISQTANRKKLSEKFNRVDAKSWNHHRPCFLDKTPKNCVDVSYLCRLLDKGQCYCDISRLQYGTITDKLARDCFTNSDFADDLESRHTASGSLILLANAAIYRSSKRHHILAPSTAEADGKSGKSVYKGGKELIWR</sequence>
<dbReference type="EnsemblMetazoa" id="GPPI050375-RA">
    <property type="protein sequence ID" value="GPPI050375-PA"/>
    <property type="gene ID" value="GPPI050375"/>
</dbReference>
<proteinExistence type="predicted"/>
<dbReference type="VEuPathDB" id="VectorBase:GPPI050375"/>
<organism evidence="1 2">
    <name type="scientific">Glossina palpalis gambiensis</name>
    <dbReference type="NCBI Taxonomy" id="67801"/>
    <lineage>
        <taxon>Eukaryota</taxon>
        <taxon>Metazoa</taxon>
        <taxon>Ecdysozoa</taxon>
        <taxon>Arthropoda</taxon>
        <taxon>Hexapoda</taxon>
        <taxon>Insecta</taxon>
        <taxon>Pterygota</taxon>
        <taxon>Neoptera</taxon>
        <taxon>Endopterygota</taxon>
        <taxon>Diptera</taxon>
        <taxon>Brachycera</taxon>
        <taxon>Muscomorpha</taxon>
        <taxon>Hippoboscoidea</taxon>
        <taxon>Glossinidae</taxon>
        <taxon>Glossina</taxon>
    </lineage>
</organism>